<sequence length="278" mass="31435">MSRDDSWSDGEIASIVDTYRKMLIAELSHQRYNKAALNRQLAERLPKRSSGSIEFKHCNISAVLRDAGCPYVAGYKPRSNYQAILAECVEQRLLRSEVFDRAALSAAERPVIDNTPETLEGVVVDPPKATPQVQERQGSYVVKRDYLAREARNRELGHAGECFVLAYERQRLIAEGAQNLAEAVEHVAVTQGDGMGFDVRSFSSDGSERLVEVKTTAFAKECAFFLSPNELDCSGKNAAHYYLYRLFSFRDRPRMFCLQGDLRDHLWLEPESYRAGVR</sequence>
<evidence type="ECO:0000259" key="1">
    <source>
        <dbReference type="Pfam" id="PF13020"/>
    </source>
</evidence>
<dbReference type="RefSeq" id="WP_133697671.1">
    <property type="nucleotide sequence ID" value="NZ_SOBR01000004.1"/>
</dbReference>
<evidence type="ECO:0000313" key="2">
    <source>
        <dbReference type="EMBL" id="TDU22303.1"/>
    </source>
</evidence>
<evidence type="ECO:0000313" key="3">
    <source>
        <dbReference type="Proteomes" id="UP000295380"/>
    </source>
</evidence>
<reference evidence="2 3" key="1">
    <citation type="submission" date="2019-03" db="EMBL/GenBank/DDBJ databases">
        <title>Genomic Encyclopedia of Type Strains, Phase IV (KMG-IV): sequencing the most valuable type-strain genomes for metagenomic binning, comparative biology and taxonomic classification.</title>
        <authorList>
            <person name="Goeker M."/>
        </authorList>
    </citation>
    <scope>NUCLEOTIDE SEQUENCE [LARGE SCALE GENOMIC DNA]</scope>
    <source>
        <strain evidence="2 3">DSM 6770</strain>
    </source>
</reference>
<gene>
    <name evidence="2" type="ORF">C8E00_104484</name>
</gene>
<name>A0A4R7NNA1_9GAMM</name>
<proteinExistence type="predicted"/>
<feature type="domain" description="Protein NO VEIN C-terminal" evidence="1">
    <location>
        <begin position="160"/>
        <end position="257"/>
    </location>
</feature>
<protein>
    <submittedName>
        <fullName evidence="2">Uncharacterized protein DUF3883</fullName>
    </submittedName>
</protein>
<dbReference type="EMBL" id="SOBR01000004">
    <property type="protein sequence ID" value="TDU22303.1"/>
    <property type="molecule type" value="Genomic_DNA"/>
</dbReference>
<comment type="caution">
    <text evidence="2">The sequence shown here is derived from an EMBL/GenBank/DDBJ whole genome shotgun (WGS) entry which is preliminary data.</text>
</comment>
<keyword evidence="3" id="KW-1185">Reference proteome</keyword>
<organism evidence="2 3">
    <name type="scientific">Chromohalobacter marismortui</name>
    <dbReference type="NCBI Taxonomy" id="42055"/>
    <lineage>
        <taxon>Bacteria</taxon>
        <taxon>Pseudomonadati</taxon>
        <taxon>Pseudomonadota</taxon>
        <taxon>Gammaproteobacteria</taxon>
        <taxon>Oceanospirillales</taxon>
        <taxon>Halomonadaceae</taxon>
        <taxon>Chromohalobacter</taxon>
    </lineage>
</organism>
<dbReference type="Proteomes" id="UP000295380">
    <property type="component" value="Unassembled WGS sequence"/>
</dbReference>
<dbReference type="AlphaFoldDB" id="A0A4R7NNA1"/>
<dbReference type="OrthoDB" id="529575at2"/>
<dbReference type="InterPro" id="IPR024975">
    <property type="entry name" value="NOV_C"/>
</dbReference>
<accession>A0A4R7NNA1</accession>
<dbReference type="Pfam" id="PF13020">
    <property type="entry name" value="NOV_C"/>
    <property type="match status" value="1"/>
</dbReference>